<sequence>MSEVNPEQAAAIQKITELARALYEALDGQDTRQILSAQQALSAAAEAMWSRVNADENISHPDKAIVRLLAEAAIQELPEKIHDPANYPQIKHDLRLLKSSLVLLQ</sequence>
<dbReference type="EMBL" id="DF967972">
    <property type="protein sequence ID" value="GAP12752.1"/>
    <property type="molecule type" value="Genomic_DNA"/>
</dbReference>
<keyword evidence="2" id="KW-1185">Reference proteome</keyword>
<accession>A0A0S7BD73</accession>
<evidence type="ECO:0000313" key="1">
    <source>
        <dbReference type="EMBL" id="GAP12752.1"/>
    </source>
</evidence>
<dbReference type="RefSeq" id="WP_075072152.1">
    <property type="nucleotide sequence ID" value="NZ_DF967972.1"/>
</dbReference>
<reference evidence="1" key="1">
    <citation type="submission" date="2015-07" db="EMBL/GenBank/DDBJ databases">
        <title>Draft Genome Sequences of Anaerolinea thermolimosa IMO-1, Bellilinea caldifistulae GOMI-1, Leptolinea tardivitalis YMTK-2, Levilinea saccharolytica KIBI-1,Longilinea arvoryzae KOME-1, Previously Described as Members of the Anaerolineaceae (Chloroflexi).</title>
        <authorList>
            <person name="Sekiguchi Y."/>
            <person name="Ohashi A."/>
            <person name="Matsuura N."/>
            <person name="Tourlousse M.D."/>
        </authorList>
    </citation>
    <scope>NUCLEOTIDE SEQUENCE [LARGE SCALE GENOMIC DNA]</scope>
    <source>
        <strain evidence="1">KOME-1</strain>
    </source>
</reference>
<proteinExistence type="predicted"/>
<name>A0A0S7BD73_9CHLR</name>
<dbReference type="AlphaFoldDB" id="A0A0S7BD73"/>
<gene>
    <name evidence="1" type="ORF">LARV_00488</name>
</gene>
<evidence type="ECO:0000313" key="2">
    <source>
        <dbReference type="Proteomes" id="UP000055060"/>
    </source>
</evidence>
<protein>
    <submittedName>
        <fullName evidence="1">Uncharacterized protein</fullName>
    </submittedName>
</protein>
<dbReference type="STRING" id="360412.LARV_00488"/>
<organism evidence="1">
    <name type="scientific">Longilinea arvoryzae</name>
    <dbReference type="NCBI Taxonomy" id="360412"/>
    <lineage>
        <taxon>Bacteria</taxon>
        <taxon>Bacillati</taxon>
        <taxon>Chloroflexota</taxon>
        <taxon>Anaerolineae</taxon>
        <taxon>Anaerolineales</taxon>
        <taxon>Anaerolineaceae</taxon>
        <taxon>Longilinea</taxon>
    </lineage>
</organism>
<dbReference type="Proteomes" id="UP000055060">
    <property type="component" value="Unassembled WGS sequence"/>
</dbReference>